<dbReference type="GO" id="GO:0003677">
    <property type="term" value="F:DNA binding"/>
    <property type="evidence" value="ECO:0007669"/>
    <property type="project" value="UniProtKB-KW"/>
</dbReference>
<keyword evidence="6" id="KW-1185">Reference proteome</keyword>
<evidence type="ECO:0000256" key="2">
    <source>
        <dbReference type="ARBA" id="ARBA00023125"/>
    </source>
</evidence>
<protein>
    <submittedName>
        <fullName evidence="5">MarR family transcriptional regulator</fullName>
    </submittedName>
</protein>
<dbReference type="RefSeq" id="WP_216941557.1">
    <property type="nucleotide sequence ID" value="NZ_CP077062.1"/>
</dbReference>
<evidence type="ECO:0000313" key="5">
    <source>
        <dbReference type="EMBL" id="QWZ09711.1"/>
    </source>
</evidence>
<dbReference type="InterPro" id="IPR039422">
    <property type="entry name" value="MarR/SlyA-like"/>
</dbReference>
<evidence type="ECO:0000256" key="1">
    <source>
        <dbReference type="ARBA" id="ARBA00023015"/>
    </source>
</evidence>
<dbReference type="PROSITE" id="PS01117">
    <property type="entry name" value="HTH_MARR_1"/>
    <property type="match status" value="1"/>
</dbReference>
<dbReference type="SMART" id="SM00347">
    <property type="entry name" value="HTH_MARR"/>
    <property type="match status" value="1"/>
</dbReference>
<gene>
    <name evidence="5" type="ORF">KRR39_08210</name>
</gene>
<dbReference type="Proteomes" id="UP000683575">
    <property type="component" value="Chromosome"/>
</dbReference>
<dbReference type="KEGG" id="nps:KRR39_08210"/>
<name>A0A975Y1P0_9ACTN</name>
<dbReference type="GO" id="GO:0006950">
    <property type="term" value="P:response to stress"/>
    <property type="evidence" value="ECO:0007669"/>
    <property type="project" value="TreeGrafter"/>
</dbReference>
<accession>A0A975Y1P0</accession>
<dbReference type="Pfam" id="PF01047">
    <property type="entry name" value="MarR"/>
    <property type="match status" value="1"/>
</dbReference>
<dbReference type="InterPro" id="IPR000835">
    <property type="entry name" value="HTH_MarR-typ"/>
</dbReference>
<dbReference type="InterPro" id="IPR023187">
    <property type="entry name" value="Tscrpt_reg_MarR-type_CS"/>
</dbReference>
<organism evidence="5 6">
    <name type="scientific">Nocardioides panacis</name>
    <dbReference type="NCBI Taxonomy" id="2849501"/>
    <lineage>
        <taxon>Bacteria</taxon>
        <taxon>Bacillati</taxon>
        <taxon>Actinomycetota</taxon>
        <taxon>Actinomycetes</taxon>
        <taxon>Propionibacteriales</taxon>
        <taxon>Nocardioidaceae</taxon>
        <taxon>Nocardioides</taxon>
    </lineage>
</organism>
<reference evidence="5" key="1">
    <citation type="submission" date="2021-06" db="EMBL/GenBank/DDBJ databases">
        <title>Complete genome sequence of Nocardioides sp. G188.</title>
        <authorList>
            <person name="Im W.-T."/>
        </authorList>
    </citation>
    <scope>NUCLEOTIDE SEQUENCE</scope>
    <source>
        <strain evidence="5">G188</strain>
    </source>
</reference>
<dbReference type="GO" id="GO:0003700">
    <property type="term" value="F:DNA-binding transcription factor activity"/>
    <property type="evidence" value="ECO:0007669"/>
    <property type="project" value="InterPro"/>
</dbReference>
<evidence type="ECO:0000259" key="4">
    <source>
        <dbReference type="PROSITE" id="PS50995"/>
    </source>
</evidence>
<keyword evidence="1" id="KW-0805">Transcription regulation</keyword>
<feature type="domain" description="HTH marR-type" evidence="4">
    <location>
        <begin position="1"/>
        <end position="127"/>
    </location>
</feature>
<dbReference type="PANTHER" id="PTHR33164:SF94">
    <property type="entry name" value="TRANSCRIPTIONAL REGULATORY PROTEIN-RELATED"/>
    <property type="match status" value="1"/>
</dbReference>
<evidence type="ECO:0000256" key="3">
    <source>
        <dbReference type="ARBA" id="ARBA00023163"/>
    </source>
</evidence>
<dbReference type="PROSITE" id="PS50995">
    <property type="entry name" value="HTH_MARR_2"/>
    <property type="match status" value="1"/>
</dbReference>
<keyword evidence="3" id="KW-0804">Transcription</keyword>
<dbReference type="PANTHER" id="PTHR33164">
    <property type="entry name" value="TRANSCRIPTIONAL REGULATOR, MARR FAMILY"/>
    <property type="match status" value="1"/>
</dbReference>
<sequence length="149" mass="16130">MAASRTITAAVVRSLATVDSTVTVPQLRVLVMLSVAGLMNLSAVAERLGVNASNASRTCERLVQAGLVHRSPGSEDRRQVELTLSARGRRVVDDVMRTRQELLAAVVERMSPWKRAVLTDALEAFNAAATELEHDAHPDAADDLVVWMT</sequence>
<dbReference type="AlphaFoldDB" id="A0A975Y1P0"/>
<proteinExistence type="predicted"/>
<evidence type="ECO:0000313" key="6">
    <source>
        <dbReference type="Proteomes" id="UP000683575"/>
    </source>
</evidence>
<dbReference type="EMBL" id="CP077062">
    <property type="protein sequence ID" value="QWZ09711.1"/>
    <property type="molecule type" value="Genomic_DNA"/>
</dbReference>
<keyword evidence="2" id="KW-0238">DNA-binding</keyword>